<gene>
    <name evidence="1" type="ORF">N7450_002157</name>
</gene>
<keyword evidence="2" id="KW-1185">Reference proteome</keyword>
<dbReference type="EMBL" id="JAQJAC010000002">
    <property type="protein sequence ID" value="KAJ5595699.1"/>
    <property type="molecule type" value="Genomic_DNA"/>
</dbReference>
<dbReference type="Proteomes" id="UP001216150">
    <property type="component" value="Unassembled WGS sequence"/>
</dbReference>
<evidence type="ECO:0000313" key="1">
    <source>
        <dbReference type="EMBL" id="KAJ5595699.1"/>
    </source>
</evidence>
<organism evidence="1 2">
    <name type="scientific">Penicillium hetheringtonii</name>
    <dbReference type="NCBI Taxonomy" id="911720"/>
    <lineage>
        <taxon>Eukaryota</taxon>
        <taxon>Fungi</taxon>
        <taxon>Dikarya</taxon>
        <taxon>Ascomycota</taxon>
        <taxon>Pezizomycotina</taxon>
        <taxon>Eurotiomycetes</taxon>
        <taxon>Eurotiomycetidae</taxon>
        <taxon>Eurotiales</taxon>
        <taxon>Aspergillaceae</taxon>
        <taxon>Penicillium</taxon>
    </lineage>
</organism>
<proteinExistence type="predicted"/>
<protein>
    <submittedName>
        <fullName evidence="1">Uncharacterized protein</fullName>
    </submittedName>
</protein>
<evidence type="ECO:0000313" key="2">
    <source>
        <dbReference type="Proteomes" id="UP001216150"/>
    </source>
</evidence>
<reference evidence="1 2" key="1">
    <citation type="journal article" date="2023" name="IMA Fungus">
        <title>Comparative genomic study of the Penicillium genus elucidates a diverse pangenome and 15 lateral gene transfer events.</title>
        <authorList>
            <person name="Petersen C."/>
            <person name="Sorensen T."/>
            <person name="Nielsen M.R."/>
            <person name="Sondergaard T.E."/>
            <person name="Sorensen J.L."/>
            <person name="Fitzpatrick D.A."/>
            <person name="Frisvad J.C."/>
            <person name="Nielsen K.L."/>
        </authorList>
    </citation>
    <scope>NUCLEOTIDE SEQUENCE [LARGE SCALE GENOMIC DNA]</scope>
    <source>
        <strain evidence="1 2">IBT 29057</strain>
    </source>
</reference>
<dbReference type="AlphaFoldDB" id="A0AAD6DWV7"/>
<accession>A0AAD6DWV7</accession>
<comment type="caution">
    <text evidence="1">The sequence shown here is derived from an EMBL/GenBank/DDBJ whole genome shotgun (WGS) entry which is preliminary data.</text>
</comment>
<name>A0AAD6DWV7_9EURO</name>
<sequence length="342" mass="38759">MTTPQPSLFATIRAHLSLDSDTDSSTPRHSIHLDRTNLAPVKGHPHSCPSTVNTMEASTSNDDQENATCSAFRALSISTKEPFPDFDATESDALIAMEDAFDQAFTKAMQTQIRQTLIEPAIDTPEAQHLPKRRALDDMKDLLSNPRLRLYTRQRFIALTNMVIRLDHAFFSSDDSVSNAENAIEITQVMMPYLSGMERTLQDLVEISSHVDFILASIAQEELSVLIRYRRMACVVAGHLRKPRLIEQRLLSAFLEFFDVWVFKPCLLERSEIGLATDNVRRASAFQYVDVVRDTLRRATISYAAYRDTLQFLKEKYFFPATMPNAPDVDVSDMDFLPVEQS</sequence>